<protein>
    <submittedName>
        <fullName evidence="1">Uncharacterized protein</fullName>
    </submittedName>
</protein>
<dbReference type="AlphaFoldDB" id="A0A917T1X9"/>
<dbReference type="Proteomes" id="UP000649829">
    <property type="component" value="Unassembled WGS sequence"/>
</dbReference>
<evidence type="ECO:0000313" key="2">
    <source>
        <dbReference type="Proteomes" id="UP000649829"/>
    </source>
</evidence>
<organism evidence="1 2">
    <name type="scientific">Pseudooceanicola nanhaiensis</name>
    <dbReference type="NCBI Taxonomy" id="375761"/>
    <lineage>
        <taxon>Bacteria</taxon>
        <taxon>Pseudomonadati</taxon>
        <taxon>Pseudomonadota</taxon>
        <taxon>Alphaproteobacteria</taxon>
        <taxon>Rhodobacterales</taxon>
        <taxon>Paracoccaceae</taxon>
        <taxon>Pseudooceanicola</taxon>
    </lineage>
</organism>
<name>A0A917T1X9_9RHOB</name>
<comment type="caution">
    <text evidence="1">The sequence shown here is derived from an EMBL/GenBank/DDBJ whole genome shotgun (WGS) entry which is preliminary data.</text>
</comment>
<sequence length="61" mass="6712">MKHITAASFRVIPRSGYIFGPGRGKVGAMLTARQGKVNRVPRPCREGMQFRTVRGPGRGNE</sequence>
<gene>
    <name evidence="1" type="ORF">GCM10011534_31720</name>
</gene>
<reference evidence="1" key="2">
    <citation type="submission" date="2020-09" db="EMBL/GenBank/DDBJ databases">
        <authorList>
            <person name="Sun Q."/>
            <person name="Zhou Y."/>
        </authorList>
    </citation>
    <scope>NUCLEOTIDE SEQUENCE</scope>
    <source>
        <strain evidence="1">CGMCC 1.6293</strain>
    </source>
</reference>
<dbReference type="EMBL" id="BMLF01000002">
    <property type="protein sequence ID" value="GGM07397.1"/>
    <property type="molecule type" value="Genomic_DNA"/>
</dbReference>
<evidence type="ECO:0000313" key="1">
    <source>
        <dbReference type="EMBL" id="GGM07397.1"/>
    </source>
</evidence>
<accession>A0A917T1X9</accession>
<keyword evidence="2" id="KW-1185">Reference proteome</keyword>
<proteinExistence type="predicted"/>
<reference evidence="1" key="1">
    <citation type="journal article" date="2014" name="Int. J. Syst. Evol. Microbiol.">
        <title>Complete genome sequence of Corynebacterium casei LMG S-19264T (=DSM 44701T), isolated from a smear-ripened cheese.</title>
        <authorList>
            <consortium name="US DOE Joint Genome Institute (JGI-PGF)"/>
            <person name="Walter F."/>
            <person name="Albersmeier A."/>
            <person name="Kalinowski J."/>
            <person name="Ruckert C."/>
        </authorList>
    </citation>
    <scope>NUCLEOTIDE SEQUENCE</scope>
    <source>
        <strain evidence="1">CGMCC 1.6293</strain>
    </source>
</reference>